<feature type="signal peptide" evidence="2">
    <location>
        <begin position="1"/>
        <end position="26"/>
    </location>
</feature>
<name>A0A1K0JMR6_CUPNE</name>
<sequence length="130" mass="13995">MPKLNLIVHGSFLAALLALSGGAALAQDPTKVAPEIYKVTSDNQYARVLDIHLKPGAKSPMHSHPGYVAVALTPCKVRFSTPGGKSQEVEFKSGEASWRDSESHSVENLGTAECHVMNIEVKNATKEKKK</sequence>
<protein>
    <recommendedName>
        <fullName evidence="4">Cytoplasmic protein</fullName>
    </recommendedName>
</protein>
<dbReference type="InterPro" id="IPR014710">
    <property type="entry name" value="RmlC-like_jellyroll"/>
</dbReference>
<dbReference type="RefSeq" id="WP_340529312.1">
    <property type="nucleotide sequence ID" value="NZ_FMSH01000466.1"/>
</dbReference>
<dbReference type="EMBL" id="FMSH01000466">
    <property type="protein sequence ID" value="SCU93192.1"/>
    <property type="molecule type" value="Genomic_DNA"/>
</dbReference>
<feature type="compositionally biased region" description="Basic and acidic residues" evidence="1">
    <location>
        <begin position="87"/>
        <end position="105"/>
    </location>
</feature>
<dbReference type="InterPro" id="IPR011051">
    <property type="entry name" value="RmlC_Cupin_sf"/>
</dbReference>
<feature type="region of interest" description="Disordered" evidence="1">
    <location>
        <begin position="82"/>
        <end position="107"/>
    </location>
</feature>
<dbReference type="AlphaFoldDB" id="A0A1K0JMR6"/>
<accession>A0A1K0JMR6</accession>
<dbReference type="SUPFAM" id="SSF51182">
    <property type="entry name" value="RmlC-like cupins"/>
    <property type="match status" value="1"/>
</dbReference>
<evidence type="ECO:0000256" key="2">
    <source>
        <dbReference type="SAM" id="SignalP"/>
    </source>
</evidence>
<dbReference type="Gene3D" id="2.60.120.10">
    <property type="entry name" value="Jelly Rolls"/>
    <property type="match status" value="1"/>
</dbReference>
<evidence type="ECO:0008006" key="4">
    <source>
        <dbReference type="Google" id="ProtNLM"/>
    </source>
</evidence>
<reference evidence="3" key="1">
    <citation type="submission" date="2016-09" db="EMBL/GenBank/DDBJ databases">
        <authorList>
            <person name="Capua I."/>
            <person name="De Benedictis P."/>
            <person name="Joannis T."/>
            <person name="Lombin L.H."/>
            <person name="Cattoli G."/>
        </authorList>
    </citation>
    <scope>NUCLEOTIDE SEQUENCE</scope>
    <source>
        <strain evidence="3">B9</strain>
    </source>
</reference>
<keyword evidence="2" id="KW-0732">Signal</keyword>
<evidence type="ECO:0000313" key="3">
    <source>
        <dbReference type="EMBL" id="SCU93192.1"/>
    </source>
</evidence>
<evidence type="ECO:0000256" key="1">
    <source>
        <dbReference type="SAM" id="MobiDB-lite"/>
    </source>
</evidence>
<organism evidence="3">
    <name type="scientific">Cupriavidus necator</name>
    <name type="common">Alcaligenes eutrophus</name>
    <name type="synonym">Ralstonia eutropha</name>
    <dbReference type="NCBI Taxonomy" id="106590"/>
    <lineage>
        <taxon>Bacteria</taxon>
        <taxon>Pseudomonadati</taxon>
        <taxon>Pseudomonadota</taxon>
        <taxon>Betaproteobacteria</taxon>
        <taxon>Burkholderiales</taxon>
        <taxon>Burkholderiaceae</taxon>
        <taxon>Cupriavidus</taxon>
    </lineage>
</organism>
<gene>
    <name evidence="3" type="ORF">CNECB9_5180010</name>
</gene>
<proteinExistence type="predicted"/>
<feature type="chain" id="PRO_5012656406" description="Cytoplasmic protein" evidence="2">
    <location>
        <begin position="27"/>
        <end position="130"/>
    </location>
</feature>